<dbReference type="Pfam" id="PF00392">
    <property type="entry name" value="GntR"/>
    <property type="match status" value="1"/>
</dbReference>
<dbReference type="GO" id="GO:0003677">
    <property type="term" value="F:DNA binding"/>
    <property type="evidence" value="ECO:0007669"/>
    <property type="project" value="UniProtKB-KW"/>
</dbReference>
<protein>
    <submittedName>
        <fullName evidence="6">GntR family transcriptional regulator</fullName>
    </submittedName>
</protein>
<feature type="domain" description="HTH gntR-type" evidence="4">
    <location>
        <begin position="12"/>
        <end position="80"/>
    </location>
</feature>
<keyword evidence="3" id="KW-0804">Transcription</keyword>
<sequence length="250" mass="28028">MSPPPSEAKVVDHRYLQVARTLRKEIVDGVYPVGSQLPTEHELCERFEVSRYTIREALRRLRDDNLVSSRPRTGTLVVPRPSSDSYVQHVMSINDLLEFATGTRFVIESVAMVTIDDDSAARSGLAVGEQWLTVRGFRQSDDGEPPLCRTEYYINRAFAAVGRLLQRHEGPIFPLIEDLFGLSIVEVQQEIVAVLLAAELADGLDVAPGTPALQVQRTYRTSDDQVAQVTINTHPASRFRHSMTMRRVRG</sequence>
<dbReference type="GO" id="GO:0003700">
    <property type="term" value="F:DNA-binding transcription factor activity"/>
    <property type="evidence" value="ECO:0007669"/>
    <property type="project" value="InterPro"/>
</dbReference>
<dbReference type="PANTHER" id="PTHR44846:SF17">
    <property type="entry name" value="GNTR-FAMILY TRANSCRIPTIONAL REGULATOR"/>
    <property type="match status" value="1"/>
</dbReference>
<organism evidence="6 7">
    <name type="scientific">Mycobacterium kiyosense</name>
    <dbReference type="NCBI Taxonomy" id="2871094"/>
    <lineage>
        <taxon>Bacteria</taxon>
        <taxon>Bacillati</taxon>
        <taxon>Actinomycetota</taxon>
        <taxon>Actinomycetes</taxon>
        <taxon>Mycobacteriales</taxon>
        <taxon>Mycobacteriaceae</taxon>
        <taxon>Mycobacterium</taxon>
    </lineage>
</organism>
<dbReference type="SUPFAM" id="SSF64288">
    <property type="entry name" value="Chorismate lyase-like"/>
    <property type="match status" value="1"/>
</dbReference>
<dbReference type="EMBL" id="BRZI01000014">
    <property type="protein sequence ID" value="GLD30480.1"/>
    <property type="molecule type" value="Genomic_DNA"/>
</dbReference>
<evidence type="ECO:0000256" key="1">
    <source>
        <dbReference type="ARBA" id="ARBA00023015"/>
    </source>
</evidence>
<keyword evidence="7" id="KW-1185">Reference proteome</keyword>
<dbReference type="PRINTS" id="PR00035">
    <property type="entry name" value="HTHGNTR"/>
</dbReference>
<dbReference type="Pfam" id="PF07702">
    <property type="entry name" value="UTRA"/>
    <property type="match status" value="1"/>
</dbReference>
<dbReference type="InterPro" id="IPR000524">
    <property type="entry name" value="Tscrpt_reg_HTH_GntR"/>
</dbReference>
<dbReference type="InterPro" id="IPR036388">
    <property type="entry name" value="WH-like_DNA-bd_sf"/>
</dbReference>
<dbReference type="Gene3D" id="3.40.1410.10">
    <property type="entry name" value="Chorismate lyase-like"/>
    <property type="match status" value="1"/>
</dbReference>
<keyword evidence="2" id="KW-0238">DNA-binding</keyword>
<proteinExistence type="predicted"/>
<dbReference type="EMBL" id="BRXE01000070">
    <property type="protein sequence ID" value="GLB85032.1"/>
    <property type="molecule type" value="Genomic_DNA"/>
</dbReference>
<dbReference type="Proteomes" id="UP001064782">
    <property type="component" value="Unassembled WGS sequence"/>
</dbReference>
<gene>
    <name evidence="6" type="ORF">Mkiyose1413_23630</name>
    <name evidence="5" type="ORF">SRL2020028_42880</name>
</gene>
<dbReference type="SMART" id="SM00345">
    <property type="entry name" value="HTH_GNTR"/>
    <property type="match status" value="1"/>
</dbReference>
<dbReference type="InterPro" id="IPR036390">
    <property type="entry name" value="WH_DNA-bd_sf"/>
</dbReference>
<dbReference type="Gene3D" id="1.10.10.10">
    <property type="entry name" value="Winged helix-like DNA-binding domain superfamily/Winged helix DNA-binding domain"/>
    <property type="match status" value="1"/>
</dbReference>
<dbReference type="AlphaFoldDB" id="A0A9P3UUA9"/>
<dbReference type="RefSeq" id="WP_236979888.1">
    <property type="nucleotide sequence ID" value="NZ_BRXE01000070.1"/>
</dbReference>
<dbReference type="PROSITE" id="PS50949">
    <property type="entry name" value="HTH_GNTR"/>
    <property type="match status" value="1"/>
</dbReference>
<evidence type="ECO:0000313" key="7">
    <source>
        <dbReference type="Proteomes" id="UP001064782"/>
    </source>
</evidence>
<reference evidence="6" key="1">
    <citation type="submission" date="2022-08" db="EMBL/GenBank/DDBJ databases">
        <title>Mycobacterium kiyosense sp. nov., scotochromogenic slow-glowing species isolated from respiratory specimens.</title>
        <authorList>
            <person name="Fukano H."/>
            <person name="Kazumi Y."/>
            <person name="Sakagami N."/>
            <person name="Ato M."/>
            <person name="Mitarai S."/>
            <person name="Hoshino Y."/>
        </authorList>
    </citation>
    <scope>NUCLEOTIDE SEQUENCE</scope>
    <source>
        <strain evidence="6">1413</strain>
        <strain evidence="5">SRL2020-028</strain>
    </source>
</reference>
<evidence type="ECO:0000313" key="6">
    <source>
        <dbReference type="EMBL" id="GLD30480.1"/>
    </source>
</evidence>
<dbReference type="GO" id="GO:0045892">
    <property type="term" value="P:negative regulation of DNA-templated transcription"/>
    <property type="evidence" value="ECO:0007669"/>
    <property type="project" value="TreeGrafter"/>
</dbReference>
<dbReference type="Proteomes" id="UP001165663">
    <property type="component" value="Unassembled WGS sequence"/>
</dbReference>
<dbReference type="InterPro" id="IPR050679">
    <property type="entry name" value="Bact_HTH_transcr_reg"/>
</dbReference>
<dbReference type="SUPFAM" id="SSF46785">
    <property type="entry name" value="Winged helix' DNA-binding domain"/>
    <property type="match status" value="1"/>
</dbReference>
<dbReference type="SMART" id="SM00866">
    <property type="entry name" value="UTRA"/>
    <property type="match status" value="1"/>
</dbReference>
<evidence type="ECO:0000259" key="4">
    <source>
        <dbReference type="PROSITE" id="PS50949"/>
    </source>
</evidence>
<evidence type="ECO:0000256" key="3">
    <source>
        <dbReference type="ARBA" id="ARBA00023163"/>
    </source>
</evidence>
<comment type="caution">
    <text evidence="6">The sequence shown here is derived from an EMBL/GenBank/DDBJ whole genome shotgun (WGS) entry which is preliminary data.</text>
</comment>
<evidence type="ECO:0000256" key="2">
    <source>
        <dbReference type="ARBA" id="ARBA00023125"/>
    </source>
</evidence>
<dbReference type="CDD" id="cd07377">
    <property type="entry name" value="WHTH_GntR"/>
    <property type="match status" value="1"/>
</dbReference>
<dbReference type="InterPro" id="IPR011663">
    <property type="entry name" value="UTRA"/>
</dbReference>
<dbReference type="InterPro" id="IPR028978">
    <property type="entry name" value="Chorismate_lyase_/UTRA_dom_sf"/>
</dbReference>
<keyword evidence="1" id="KW-0805">Transcription regulation</keyword>
<evidence type="ECO:0000313" key="5">
    <source>
        <dbReference type="EMBL" id="GLB85032.1"/>
    </source>
</evidence>
<dbReference type="GeneID" id="83628694"/>
<name>A0A9P3UUA9_9MYCO</name>
<accession>A0A9P3UUA9</accession>
<dbReference type="PANTHER" id="PTHR44846">
    <property type="entry name" value="MANNOSYL-D-GLYCERATE TRANSPORT/METABOLISM SYSTEM REPRESSOR MNGR-RELATED"/>
    <property type="match status" value="1"/>
</dbReference>